<name>A0ABQ1FRZ0_9GAMM</name>
<protein>
    <submittedName>
        <fullName evidence="1">Uncharacterized protein</fullName>
    </submittedName>
</protein>
<gene>
    <name evidence="1" type="ORF">GCM10010981_16900</name>
</gene>
<keyword evidence="2" id="KW-1185">Reference proteome</keyword>
<dbReference type="EMBL" id="BMJA01000001">
    <property type="protein sequence ID" value="GGA28708.1"/>
    <property type="molecule type" value="Genomic_DNA"/>
</dbReference>
<dbReference type="Proteomes" id="UP000620046">
    <property type="component" value="Unassembled WGS sequence"/>
</dbReference>
<organism evidence="1 2">
    <name type="scientific">Dyella nitratireducens</name>
    <dbReference type="NCBI Taxonomy" id="1849580"/>
    <lineage>
        <taxon>Bacteria</taxon>
        <taxon>Pseudomonadati</taxon>
        <taxon>Pseudomonadota</taxon>
        <taxon>Gammaproteobacteria</taxon>
        <taxon>Lysobacterales</taxon>
        <taxon>Rhodanobacteraceae</taxon>
        <taxon>Dyella</taxon>
    </lineage>
</organism>
<proteinExistence type="predicted"/>
<accession>A0ABQ1FRZ0</accession>
<evidence type="ECO:0000313" key="2">
    <source>
        <dbReference type="Proteomes" id="UP000620046"/>
    </source>
</evidence>
<dbReference type="RefSeq" id="WP_188793779.1">
    <property type="nucleotide sequence ID" value="NZ_BMJA01000001.1"/>
</dbReference>
<comment type="caution">
    <text evidence="1">The sequence shown here is derived from an EMBL/GenBank/DDBJ whole genome shotgun (WGS) entry which is preliminary data.</text>
</comment>
<evidence type="ECO:0000313" key="1">
    <source>
        <dbReference type="EMBL" id="GGA28708.1"/>
    </source>
</evidence>
<reference evidence="2" key="1">
    <citation type="journal article" date="2019" name="Int. J. Syst. Evol. Microbiol.">
        <title>The Global Catalogue of Microorganisms (GCM) 10K type strain sequencing project: providing services to taxonomists for standard genome sequencing and annotation.</title>
        <authorList>
            <consortium name="The Broad Institute Genomics Platform"/>
            <consortium name="The Broad Institute Genome Sequencing Center for Infectious Disease"/>
            <person name="Wu L."/>
            <person name="Ma J."/>
        </authorList>
    </citation>
    <scope>NUCLEOTIDE SEQUENCE [LARGE SCALE GENOMIC DNA]</scope>
    <source>
        <strain evidence="2">CGMCC 1.15439</strain>
    </source>
</reference>
<sequence length="153" mass="17393">MMSANFTIKDIVSDDSGVASFDAAAGSYYVPPPARNVVRDFMWRLYGALESASLGAAVCSGQCNEKAFDTLRKNLDTVLRILDLERIQSEIHAILKECRDVSYEREESLRRQLYDAGDAVRELRHELDELKRQTYLFGRIQEDSWPDSAQDPI</sequence>